<dbReference type="AlphaFoldDB" id="A0A3G8Y8Q5"/>
<dbReference type="EMBL" id="CP034183">
    <property type="protein sequence ID" value="AZI41752.1"/>
    <property type="molecule type" value="Genomic_DNA"/>
</dbReference>
<protein>
    <submittedName>
        <fullName evidence="2">GNAT family N-acetyltransferase</fullName>
    </submittedName>
</protein>
<dbReference type="Pfam" id="PF00583">
    <property type="entry name" value="Acetyltransf_1"/>
    <property type="match status" value="1"/>
</dbReference>
<sequence length="266" mass="29732">MDVKSLGYRTDLMLLRLCGSQLEEQSGHFTIRTPRNPGFWWGNFLLYKSLPASGEFERWQAEFRAAFPAAKHMTFGVDCTDGQLGEVAAEIEAAGFELAPNTVMTAGRADLRPPARPNMRGEYRKLTRDDDWAQALQLRLACNDTVKAQSYQIHAEERMREARRMAEAGHGGWFGAFVNGQMEAGMGLYTDGCGVARFQSVETRPEARGQGLASNLVHFAAQYGFEQMNAQTLVMVADPDYLAIRLYRAVGFKDTETQLGFEKRPA</sequence>
<dbReference type="OrthoDB" id="9797456at2"/>
<dbReference type="SUPFAM" id="SSF55729">
    <property type="entry name" value="Acyl-CoA N-acyltransferases (Nat)"/>
    <property type="match status" value="1"/>
</dbReference>
<dbReference type="InterPro" id="IPR016181">
    <property type="entry name" value="Acyl_CoA_acyltransferase"/>
</dbReference>
<evidence type="ECO:0000259" key="1">
    <source>
        <dbReference type="PROSITE" id="PS51186"/>
    </source>
</evidence>
<reference evidence="2 3" key="1">
    <citation type="submission" date="2018-11" db="EMBL/GenBank/DDBJ databases">
        <title>Deinococcus shelandsis sp. nov., isolated from South Shetland Islands soil of Antarctica.</title>
        <authorList>
            <person name="Tian J."/>
        </authorList>
    </citation>
    <scope>NUCLEOTIDE SEQUENCE [LARGE SCALE GENOMIC DNA]</scope>
    <source>
        <strain evidence="2 3">S14-83T</strain>
    </source>
</reference>
<proteinExistence type="predicted"/>
<gene>
    <name evidence="2" type="ORF">EHF33_02470</name>
</gene>
<dbReference type="Proteomes" id="UP000276417">
    <property type="component" value="Chromosome 1"/>
</dbReference>
<feature type="domain" description="N-acetyltransferase" evidence="1">
    <location>
        <begin position="121"/>
        <end position="266"/>
    </location>
</feature>
<dbReference type="GO" id="GO:0016747">
    <property type="term" value="F:acyltransferase activity, transferring groups other than amino-acyl groups"/>
    <property type="evidence" value="ECO:0007669"/>
    <property type="project" value="InterPro"/>
</dbReference>
<dbReference type="PROSITE" id="PS51186">
    <property type="entry name" value="GNAT"/>
    <property type="match status" value="1"/>
</dbReference>
<evidence type="ECO:0000313" key="3">
    <source>
        <dbReference type="Proteomes" id="UP000276417"/>
    </source>
</evidence>
<organism evidence="2 3">
    <name type="scientific">Deinococcus psychrotolerans</name>
    <dbReference type="NCBI Taxonomy" id="2489213"/>
    <lineage>
        <taxon>Bacteria</taxon>
        <taxon>Thermotogati</taxon>
        <taxon>Deinococcota</taxon>
        <taxon>Deinococci</taxon>
        <taxon>Deinococcales</taxon>
        <taxon>Deinococcaceae</taxon>
        <taxon>Deinococcus</taxon>
    </lineage>
</organism>
<dbReference type="Gene3D" id="3.40.630.30">
    <property type="match status" value="1"/>
</dbReference>
<keyword evidence="3" id="KW-1185">Reference proteome</keyword>
<dbReference type="RefSeq" id="WP_124867574.1">
    <property type="nucleotide sequence ID" value="NZ_CP034183.1"/>
</dbReference>
<evidence type="ECO:0000313" key="2">
    <source>
        <dbReference type="EMBL" id="AZI41752.1"/>
    </source>
</evidence>
<accession>A0A3G8Y8Q5</accession>
<dbReference type="KEGG" id="dph:EHF33_02470"/>
<name>A0A3G8Y8Q5_9DEIO</name>
<dbReference type="InterPro" id="IPR000182">
    <property type="entry name" value="GNAT_dom"/>
</dbReference>
<keyword evidence="2" id="KW-0808">Transferase</keyword>